<organism evidence="2 3">
    <name type="scientific">Allosphingosinicella deserti</name>
    <dbReference type="NCBI Taxonomy" id="2116704"/>
    <lineage>
        <taxon>Bacteria</taxon>
        <taxon>Pseudomonadati</taxon>
        <taxon>Pseudomonadota</taxon>
        <taxon>Alphaproteobacteria</taxon>
        <taxon>Sphingomonadales</taxon>
        <taxon>Sphingomonadaceae</taxon>
        <taxon>Allosphingosinicella</taxon>
    </lineage>
</organism>
<dbReference type="AlphaFoldDB" id="A0A2P7QZC2"/>
<proteinExistence type="predicted"/>
<feature type="region of interest" description="Disordered" evidence="1">
    <location>
        <begin position="384"/>
        <end position="413"/>
    </location>
</feature>
<gene>
    <name evidence="2" type="ORF">C7I55_02710</name>
</gene>
<accession>A0A2P7QZC2</accession>
<evidence type="ECO:0000313" key="3">
    <source>
        <dbReference type="Proteomes" id="UP000241167"/>
    </source>
</evidence>
<keyword evidence="3" id="KW-1185">Reference proteome</keyword>
<dbReference type="RefSeq" id="WP_106511320.1">
    <property type="nucleotide sequence ID" value="NZ_PXYI01000001.1"/>
</dbReference>
<name>A0A2P7QZC2_9SPHN</name>
<comment type="caution">
    <text evidence="2">The sequence shown here is derived from an EMBL/GenBank/DDBJ whole genome shotgun (WGS) entry which is preliminary data.</text>
</comment>
<protein>
    <submittedName>
        <fullName evidence="2">Uncharacterized protein</fullName>
    </submittedName>
</protein>
<sequence length="413" mass="44077">MKFELGLVPEPGLTGPAVTLGTGRETQHGNVTYTASIRVGVGTTVGADGKKASAEATASAGGVANFEIIAPEGVPSEQLQKINPFDPRSIPPGVQVKVDLGQFVGTQLEAKVRHVLMTESVRLESGITLQTQRSGDGKQAQVSVGPYQAVERSSGVGIDTGPVSAQLARVDQLRTNVLLQQQLDLSGPETKVLDTQNVTTNEYVSSTGLQIGVGPLTTELGMRENSSVQTVSRKPDGSMTVSDTIYYDNSVPVTINRVFGADGRERTTDRTYSYTVKVTEDNRQLLHAAFGGSASSAREDGLRPGTTLVLTYNQCQMGAMKGQFQAAAETFGRDPWGTQDFHMAGRDDVLSFAVALSRNGASVRNDYAFGEMLFEVADAADRDISRPGEFSRNPGSAYVVAPDRPPELYRPGR</sequence>
<evidence type="ECO:0000313" key="2">
    <source>
        <dbReference type="EMBL" id="PSJ43303.1"/>
    </source>
</evidence>
<dbReference type="EMBL" id="PXYI01000001">
    <property type="protein sequence ID" value="PSJ43303.1"/>
    <property type="molecule type" value="Genomic_DNA"/>
</dbReference>
<dbReference type="Proteomes" id="UP000241167">
    <property type="component" value="Unassembled WGS sequence"/>
</dbReference>
<evidence type="ECO:0000256" key="1">
    <source>
        <dbReference type="SAM" id="MobiDB-lite"/>
    </source>
</evidence>
<reference evidence="2 3" key="1">
    <citation type="submission" date="2018-03" db="EMBL/GenBank/DDBJ databases">
        <title>The draft genome of Sphingosinicella sp. GL-C-18.</title>
        <authorList>
            <person name="Liu L."/>
            <person name="Li L."/>
            <person name="Liang L."/>
            <person name="Zhang X."/>
            <person name="Wang T."/>
        </authorList>
    </citation>
    <scope>NUCLEOTIDE SEQUENCE [LARGE SCALE GENOMIC DNA]</scope>
    <source>
        <strain evidence="2 3">GL-C-18</strain>
    </source>
</reference>